<evidence type="ECO:0000313" key="3">
    <source>
        <dbReference type="EMBL" id="CAF1410424.1"/>
    </source>
</evidence>
<dbReference type="InterPro" id="IPR032675">
    <property type="entry name" value="LRR_dom_sf"/>
</dbReference>
<evidence type="ECO:0000259" key="2">
    <source>
        <dbReference type="PROSITE" id="PS50208"/>
    </source>
</evidence>
<protein>
    <recommendedName>
        <fullName evidence="2">Caspase family p20 domain-containing protein</fullName>
    </recommendedName>
</protein>
<dbReference type="InterPro" id="IPR001611">
    <property type="entry name" value="Leu-rich_rpt"/>
</dbReference>
<dbReference type="PROSITE" id="PS50208">
    <property type="entry name" value="CASPASE_P20"/>
    <property type="match status" value="1"/>
</dbReference>
<dbReference type="OrthoDB" id="120976at2759"/>
<dbReference type="EMBL" id="CAJNOJ010000345">
    <property type="protein sequence ID" value="CAF1410424.1"/>
    <property type="molecule type" value="Genomic_DNA"/>
</dbReference>
<accession>A0A815LK18</accession>
<name>A0A815LK18_ADIRI</name>
<dbReference type="Proteomes" id="UP000663852">
    <property type="component" value="Unassembled WGS sequence"/>
</dbReference>
<dbReference type="GO" id="GO:0006508">
    <property type="term" value="P:proteolysis"/>
    <property type="evidence" value="ECO:0007669"/>
    <property type="project" value="InterPro"/>
</dbReference>
<gene>
    <name evidence="3" type="ORF">EDS130_LOCUS36686</name>
</gene>
<dbReference type="Gene3D" id="3.40.50.1460">
    <property type="match status" value="1"/>
</dbReference>
<dbReference type="SUPFAM" id="SSF52129">
    <property type="entry name" value="Caspase-like"/>
    <property type="match status" value="1"/>
</dbReference>
<dbReference type="PANTHER" id="PTHR22576:SF37">
    <property type="entry name" value="MUCOSA-ASSOCIATED LYMPHOID TISSUE LYMPHOMA TRANSLOCATION PROTEIN 1"/>
    <property type="match status" value="1"/>
</dbReference>
<feature type="chain" id="PRO_5032633396" description="Caspase family p20 domain-containing protein" evidence="1">
    <location>
        <begin position="19"/>
        <end position="744"/>
    </location>
</feature>
<organism evidence="3 4">
    <name type="scientific">Adineta ricciae</name>
    <name type="common">Rotifer</name>
    <dbReference type="NCBI Taxonomy" id="249248"/>
    <lineage>
        <taxon>Eukaryota</taxon>
        <taxon>Metazoa</taxon>
        <taxon>Spiralia</taxon>
        <taxon>Gnathifera</taxon>
        <taxon>Rotifera</taxon>
        <taxon>Eurotatoria</taxon>
        <taxon>Bdelloidea</taxon>
        <taxon>Adinetida</taxon>
        <taxon>Adinetidae</taxon>
        <taxon>Adineta</taxon>
    </lineage>
</organism>
<comment type="caution">
    <text evidence="3">The sequence shown here is derived from an EMBL/GenBank/DDBJ whole genome shotgun (WGS) entry which is preliminary data.</text>
</comment>
<reference evidence="3" key="1">
    <citation type="submission" date="2021-02" db="EMBL/GenBank/DDBJ databases">
        <authorList>
            <person name="Nowell W R."/>
        </authorList>
    </citation>
    <scope>NUCLEOTIDE SEQUENCE</scope>
</reference>
<dbReference type="Pfam" id="PF00656">
    <property type="entry name" value="Peptidase_C14"/>
    <property type="match status" value="1"/>
</dbReference>
<feature type="signal peptide" evidence="1">
    <location>
        <begin position="1"/>
        <end position="18"/>
    </location>
</feature>
<dbReference type="GO" id="GO:0004197">
    <property type="term" value="F:cysteine-type endopeptidase activity"/>
    <property type="evidence" value="ECO:0007669"/>
    <property type="project" value="InterPro"/>
</dbReference>
<evidence type="ECO:0000313" key="4">
    <source>
        <dbReference type="Proteomes" id="UP000663852"/>
    </source>
</evidence>
<dbReference type="AlphaFoldDB" id="A0A815LK18"/>
<dbReference type="Pfam" id="PF13516">
    <property type="entry name" value="LRR_6"/>
    <property type="match status" value="3"/>
</dbReference>
<evidence type="ECO:0000256" key="1">
    <source>
        <dbReference type="SAM" id="SignalP"/>
    </source>
</evidence>
<proteinExistence type="predicted"/>
<dbReference type="SUPFAM" id="SSF52047">
    <property type="entry name" value="RNI-like"/>
    <property type="match status" value="1"/>
</dbReference>
<feature type="domain" description="Caspase family p20" evidence="2">
    <location>
        <begin position="273"/>
        <end position="350"/>
    </location>
</feature>
<dbReference type="InterPro" id="IPR029030">
    <property type="entry name" value="Caspase-like_dom_sf"/>
</dbReference>
<dbReference type="SMART" id="SM00368">
    <property type="entry name" value="LRR_RI"/>
    <property type="match status" value="5"/>
</dbReference>
<dbReference type="InterPro" id="IPR011600">
    <property type="entry name" value="Pept_C14_caspase"/>
</dbReference>
<keyword evidence="1" id="KW-0732">Signal</keyword>
<sequence>MKIVLAVCVLILFASTHSSDVEEDYDYGDTEALEDCQYEIDFKTYKKTSKLDLCSSLTNPTANSRIQLHVYANYTEEKIHIRALSSSLTNSPVKKSLVSLTTDITEDFTYPASILTIDDYQWISLPTLKSILLSLINADLNLLGKNLKKTLIVAKGGHKDILTCAGNFYAKQDEKVLNIPLTFTKPITCTKEKPQDRFFTYQEKTYLNQADEKKFRLADLHQDDQKKISRTVWYTCNNPKSCSLGVQKKANLDKTATTRETTREKNTYEMLSSRKLALVIGNNNYEVGKKLNCCLNDALDVGSVLEKFGFQVTVGVDLPYVKMVQKVLQFQRQVQKNDLLLIFYSGHGAQWEDQHYLIGIDNKCLSEDFEMYPHYAISIQSTLESMMKRQPCTIILLLDCCRNNLNLEDQVSNTKNVSQENVTDVNLTSMKSIPNTLIVFACGSNEVTLENSKNARNSLFTYHLLKHIIEPNLNVEEVMSRVCHGIYEDTNGQSCSYRLSSLRTSNVYFHTSSKDMPLYVPLPSCHENKKLEEEIEKCNFQSIVDLDHWNLTDNDMEIVVAQAIIKKQCRRLYLQNNNITSYGALRIAVALENNITLNTLNLSNNHLSDVGVRYLAEKISSGQSILQYLDLGSNEITDLGVQHIIEIIKRTRTLTFLGLACNDIGNQGMQLLINVILQENSQIEELYVNGNRLIDDLCVESIVQMLKSNRSLRRFRIHNCNLSKKFKRKLRRSVRWRLFLSVYA</sequence>
<dbReference type="PANTHER" id="PTHR22576">
    <property type="entry name" value="MUCOSA ASSOCIATED LYMPHOID TISSUE LYMPHOMA TRANSLOCATION PROTEIN 1/PARACASPASE"/>
    <property type="match status" value="1"/>
</dbReference>
<dbReference type="Gene3D" id="3.80.10.10">
    <property type="entry name" value="Ribonuclease Inhibitor"/>
    <property type="match status" value="1"/>
</dbReference>
<dbReference type="InterPro" id="IPR052039">
    <property type="entry name" value="Caspase-related_regulators"/>
</dbReference>
<dbReference type="InterPro" id="IPR001309">
    <property type="entry name" value="Pept_C14_p20"/>
</dbReference>